<accession>A0A9X1YDP3</accession>
<feature type="transmembrane region" description="Helical" evidence="8">
    <location>
        <begin position="34"/>
        <end position="54"/>
    </location>
</feature>
<feature type="transmembrane region" description="Helical" evidence="8">
    <location>
        <begin position="187"/>
        <end position="205"/>
    </location>
</feature>
<dbReference type="InterPro" id="IPR002781">
    <property type="entry name" value="TM_pro_TauE-like"/>
</dbReference>
<evidence type="ECO:0000313" key="9">
    <source>
        <dbReference type="EMBL" id="MCK8787130.1"/>
    </source>
</evidence>
<evidence type="ECO:0000256" key="7">
    <source>
        <dbReference type="ARBA" id="ARBA00023136"/>
    </source>
</evidence>
<organism evidence="9 10">
    <name type="scientific">Roseomonas acroporae</name>
    <dbReference type="NCBI Taxonomy" id="2937791"/>
    <lineage>
        <taxon>Bacteria</taxon>
        <taxon>Pseudomonadati</taxon>
        <taxon>Pseudomonadota</taxon>
        <taxon>Alphaproteobacteria</taxon>
        <taxon>Acetobacterales</taxon>
        <taxon>Roseomonadaceae</taxon>
        <taxon>Roseomonas</taxon>
    </lineage>
</organism>
<evidence type="ECO:0000313" key="10">
    <source>
        <dbReference type="Proteomes" id="UP001139516"/>
    </source>
</evidence>
<dbReference type="AlphaFoldDB" id="A0A9X1YDP3"/>
<feature type="transmembrane region" description="Helical" evidence="8">
    <location>
        <begin position="217"/>
        <end position="236"/>
    </location>
</feature>
<dbReference type="Pfam" id="PF01925">
    <property type="entry name" value="TauE"/>
    <property type="match status" value="1"/>
</dbReference>
<feature type="transmembrane region" description="Helical" evidence="8">
    <location>
        <begin position="75"/>
        <end position="92"/>
    </location>
</feature>
<protein>
    <recommendedName>
        <fullName evidence="8">Probable membrane transporter protein</fullName>
    </recommendedName>
</protein>
<dbReference type="Proteomes" id="UP001139516">
    <property type="component" value="Unassembled WGS sequence"/>
</dbReference>
<keyword evidence="6 8" id="KW-1133">Transmembrane helix</keyword>
<evidence type="ECO:0000256" key="5">
    <source>
        <dbReference type="ARBA" id="ARBA00022692"/>
    </source>
</evidence>
<proteinExistence type="inferred from homology"/>
<keyword evidence="3" id="KW-0813">Transport</keyword>
<evidence type="ECO:0000256" key="3">
    <source>
        <dbReference type="ARBA" id="ARBA00022448"/>
    </source>
</evidence>
<keyword evidence="7 8" id="KW-0472">Membrane</keyword>
<evidence type="ECO:0000256" key="2">
    <source>
        <dbReference type="ARBA" id="ARBA00009142"/>
    </source>
</evidence>
<evidence type="ECO:0000256" key="6">
    <source>
        <dbReference type="ARBA" id="ARBA00022989"/>
    </source>
</evidence>
<comment type="similarity">
    <text evidence="2 8">Belongs to the 4-toluene sulfonate uptake permease (TSUP) (TC 2.A.102) family.</text>
</comment>
<dbReference type="PANTHER" id="PTHR30269">
    <property type="entry name" value="TRANSMEMBRANE PROTEIN YFCA"/>
    <property type="match status" value="1"/>
</dbReference>
<evidence type="ECO:0000256" key="4">
    <source>
        <dbReference type="ARBA" id="ARBA00022475"/>
    </source>
</evidence>
<name>A0A9X1YDP3_9PROT</name>
<keyword evidence="10" id="KW-1185">Reference proteome</keyword>
<dbReference type="PANTHER" id="PTHR30269:SF37">
    <property type="entry name" value="MEMBRANE TRANSPORTER PROTEIN"/>
    <property type="match status" value="1"/>
</dbReference>
<sequence length="237" mass="24100">MTLLTMLVLAAVVAVAAFVQGALGVGFALIMAPLLGVLLPGLMPGALLLLMLPLNAAVAWRERGSLDWGGIRRITVGRVAGAVLGLAVLLAVPAGQLQILVGVATILTALVTLAAPRFEPNRAAFLGAGVVTGVTETATGIGGPPLALVYQHRPAPVLRATVAACFLIGEVLSLALLLGTGRLAWEQAWLAGLLVPPLALGVVLSRRAGARLAGPRFRMLILGFAIVSGVVCLIPTG</sequence>
<dbReference type="GO" id="GO:0005886">
    <property type="term" value="C:plasma membrane"/>
    <property type="evidence" value="ECO:0007669"/>
    <property type="project" value="UniProtKB-SubCell"/>
</dbReference>
<gene>
    <name evidence="9" type="ORF">M0638_22405</name>
</gene>
<evidence type="ECO:0000256" key="8">
    <source>
        <dbReference type="RuleBase" id="RU363041"/>
    </source>
</evidence>
<keyword evidence="5 8" id="KW-0812">Transmembrane</keyword>
<dbReference type="InterPro" id="IPR052017">
    <property type="entry name" value="TSUP"/>
</dbReference>
<reference evidence="9" key="1">
    <citation type="submission" date="2022-04" db="EMBL/GenBank/DDBJ databases">
        <title>Roseomonas acroporae sp. nov., isolated from coral Acropora digitifera.</title>
        <authorList>
            <person name="Sun H."/>
        </authorList>
    </citation>
    <scope>NUCLEOTIDE SEQUENCE</scope>
    <source>
        <strain evidence="9">NAR14</strain>
    </source>
</reference>
<comment type="subcellular location">
    <subcellularLocation>
        <location evidence="1 8">Cell membrane</location>
        <topology evidence="1 8">Multi-pass membrane protein</topology>
    </subcellularLocation>
</comment>
<evidence type="ECO:0000256" key="1">
    <source>
        <dbReference type="ARBA" id="ARBA00004651"/>
    </source>
</evidence>
<keyword evidence="4 8" id="KW-1003">Cell membrane</keyword>
<dbReference type="EMBL" id="JALPRX010000107">
    <property type="protein sequence ID" value="MCK8787130.1"/>
    <property type="molecule type" value="Genomic_DNA"/>
</dbReference>
<dbReference type="RefSeq" id="WP_248669185.1">
    <property type="nucleotide sequence ID" value="NZ_JALPRX010000107.1"/>
</dbReference>
<comment type="caution">
    <text evidence="9">The sequence shown here is derived from an EMBL/GenBank/DDBJ whole genome shotgun (WGS) entry which is preliminary data.</text>
</comment>
<feature type="transmembrane region" description="Helical" evidence="8">
    <location>
        <begin position="160"/>
        <end position="181"/>
    </location>
</feature>